<dbReference type="RefSeq" id="WP_137066340.1">
    <property type="nucleotide sequence ID" value="NZ_CP040748.1"/>
</dbReference>
<evidence type="ECO:0000313" key="1">
    <source>
        <dbReference type="EMBL" id="TKI61447.1"/>
    </source>
</evidence>
<comment type="caution">
    <text evidence="1">The sequence shown here is derived from an EMBL/GenBank/DDBJ whole genome shotgun (WGS) entry which is preliminary data.</text>
</comment>
<gene>
    <name evidence="1" type="ORF">FC770_11675</name>
</gene>
<dbReference type="Proteomes" id="UP000307808">
    <property type="component" value="Unassembled WGS sequence"/>
</dbReference>
<reference evidence="1 2" key="1">
    <citation type="submission" date="2019-04" db="EMBL/GenBank/DDBJ databases">
        <authorList>
            <person name="Dong K."/>
        </authorList>
    </citation>
    <scope>NUCLEOTIDE SEQUENCE [LARGE SCALE GENOMIC DNA]</scope>
    <source>
        <strain evidence="2">dk3543</strain>
    </source>
</reference>
<dbReference type="AlphaFoldDB" id="A0A4U2YJV4"/>
<dbReference type="EMBL" id="SZPY01000003">
    <property type="protein sequence ID" value="TKI61447.1"/>
    <property type="molecule type" value="Genomic_DNA"/>
</dbReference>
<accession>A0A4U2YJV4</accession>
<organism evidence="1 2">
    <name type="scientific">Nocardioides jishulii</name>
    <dbReference type="NCBI Taxonomy" id="2575440"/>
    <lineage>
        <taxon>Bacteria</taxon>
        <taxon>Bacillati</taxon>
        <taxon>Actinomycetota</taxon>
        <taxon>Actinomycetes</taxon>
        <taxon>Propionibacteriales</taxon>
        <taxon>Nocardioidaceae</taxon>
        <taxon>Nocardioides</taxon>
    </lineage>
</organism>
<dbReference type="OrthoDB" id="3781248at2"/>
<evidence type="ECO:0000313" key="2">
    <source>
        <dbReference type="Proteomes" id="UP000307808"/>
    </source>
</evidence>
<proteinExistence type="predicted"/>
<name>A0A4U2YJV4_9ACTN</name>
<keyword evidence="2" id="KW-1185">Reference proteome</keyword>
<sequence length="205" mass="22561">MASSAPAWVDLYWLPLGAGGHVVRRNGRAYEWWVSRREHRAPLDLYHCALMVRADDVTYAVEMGPVWNVAAEDRGVVCEGPVGARWLGRFRLFRYEVRCWAGGVVPDLAEAVESPVRTTDDPERVAAVLRMLPQVPTLTWGRDEIGAGEMWNSNSMVAWVLARTGHDMGTIIPPTHGRLPGWSAGLVLARRQAGDASAGHAEPLA</sequence>
<protein>
    <submittedName>
        <fullName evidence="1">Uncharacterized protein</fullName>
    </submittedName>
</protein>